<dbReference type="EMBL" id="AAHDIR010000016">
    <property type="protein sequence ID" value="EBU8205946.1"/>
    <property type="molecule type" value="Genomic_DNA"/>
</dbReference>
<dbReference type="Pfam" id="PF04448">
    <property type="entry name" value="DUF551"/>
    <property type="match status" value="1"/>
</dbReference>
<dbReference type="InterPro" id="IPR007539">
    <property type="entry name" value="DUF551"/>
</dbReference>
<reference evidence="2" key="1">
    <citation type="submission" date="2018-05" db="EMBL/GenBank/DDBJ databases">
        <authorList>
            <person name="Ashton P.M."/>
            <person name="Dallman T."/>
            <person name="Nair S."/>
            <person name="De Pinna E."/>
            <person name="Peters T."/>
            <person name="Grant K."/>
        </authorList>
    </citation>
    <scope>NUCLEOTIDE SEQUENCE</scope>
    <source>
        <strain evidence="2">374031</strain>
    </source>
</reference>
<proteinExistence type="predicted"/>
<name>A0A5V6PZM9_SALET</name>
<comment type="caution">
    <text evidence="2">The sequence shown here is derived from an EMBL/GenBank/DDBJ whole genome shotgun (WGS) entry which is preliminary data.</text>
</comment>
<organism evidence="2">
    <name type="scientific">Salmonella enterica subsp. enterica serovar Cardoner</name>
    <dbReference type="NCBI Taxonomy" id="2564309"/>
    <lineage>
        <taxon>Bacteria</taxon>
        <taxon>Pseudomonadati</taxon>
        <taxon>Pseudomonadota</taxon>
        <taxon>Gammaproteobacteria</taxon>
        <taxon>Enterobacterales</taxon>
        <taxon>Enterobacteriaceae</taxon>
        <taxon>Salmonella</taxon>
    </lineage>
</organism>
<protein>
    <submittedName>
        <fullName evidence="2">DUF551 domain-containing protein</fullName>
    </submittedName>
</protein>
<evidence type="ECO:0000259" key="1">
    <source>
        <dbReference type="Pfam" id="PF04448"/>
    </source>
</evidence>
<feature type="domain" description="DUF551" evidence="1">
    <location>
        <begin position="18"/>
        <end position="74"/>
    </location>
</feature>
<dbReference type="AlphaFoldDB" id="A0A5V6PZM9"/>
<accession>A0A5V6PZM9</accession>
<sequence length="74" mass="8910">MELLALRELQERRKSFRWIPIDEELPEDESTVIVKNIDGVQWVADFSDDCFYPDEFPVYKMGGDEITHWMRFPE</sequence>
<evidence type="ECO:0000313" key="2">
    <source>
        <dbReference type="EMBL" id="EBU8205946.1"/>
    </source>
</evidence>
<gene>
    <name evidence="2" type="ORF">DLM21_16600</name>
</gene>